<dbReference type="AlphaFoldDB" id="A0A1E7K8S8"/>
<organism evidence="2 3">
    <name type="scientific">Streptomyces qinglanensis</name>
    <dbReference type="NCBI Taxonomy" id="943816"/>
    <lineage>
        <taxon>Bacteria</taxon>
        <taxon>Bacillati</taxon>
        <taxon>Actinomycetota</taxon>
        <taxon>Actinomycetes</taxon>
        <taxon>Kitasatosporales</taxon>
        <taxon>Streptomycetaceae</taxon>
        <taxon>Streptomyces</taxon>
    </lineage>
</organism>
<keyword evidence="1" id="KW-0732">Signal</keyword>
<accession>A0A1E7K8S8</accession>
<evidence type="ECO:0008006" key="4">
    <source>
        <dbReference type="Google" id="ProtNLM"/>
    </source>
</evidence>
<sequence length="92" mass="9102">MKYTKTATAVAGTVLALGAATPASADAPPVGPNFSLNGALDKALASGELLTYPPVGVKGPQVDALVNTVEETAKNGELTSDQNLLGGLPLLG</sequence>
<gene>
    <name evidence="2" type="ORF">AN217_23900</name>
</gene>
<dbReference type="RefSeq" id="WP_019354581.1">
    <property type="nucleotide sequence ID" value="NZ_LJGV01000022.1"/>
</dbReference>
<dbReference type="Proteomes" id="UP000175829">
    <property type="component" value="Unassembled WGS sequence"/>
</dbReference>
<proteinExistence type="predicted"/>
<evidence type="ECO:0000256" key="1">
    <source>
        <dbReference type="SAM" id="SignalP"/>
    </source>
</evidence>
<name>A0A1E7K8S8_9ACTN</name>
<evidence type="ECO:0000313" key="2">
    <source>
        <dbReference type="EMBL" id="OEV00343.1"/>
    </source>
</evidence>
<reference evidence="2 3" key="1">
    <citation type="journal article" date="2016" name="Front. Microbiol.">
        <title>Comparative Genomics Analysis of Streptomyces Species Reveals Their Adaptation to the Marine Environment and Their Diversity at the Genomic Level.</title>
        <authorList>
            <person name="Tian X."/>
            <person name="Zhang Z."/>
            <person name="Yang T."/>
            <person name="Chen M."/>
            <person name="Li J."/>
            <person name="Chen F."/>
            <person name="Yang J."/>
            <person name="Li W."/>
            <person name="Zhang B."/>
            <person name="Zhang Z."/>
            <person name="Wu J."/>
            <person name="Zhang C."/>
            <person name="Long L."/>
            <person name="Xiao J."/>
        </authorList>
    </citation>
    <scope>NUCLEOTIDE SEQUENCE [LARGE SCALE GENOMIC DNA]</scope>
    <source>
        <strain evidence="2 3">SCSIO M10379</strain>
    </source>
</reference>
<comment type="caution">
    <text evidence="2">The sequence shown here is derived from an EMBL/GenBank/DDBJ whole genome shotgun (WGS) entry which is preliminary data.</text>
</comment>
<feature type="chain" id="PRO_5009196356" description="Secreted protein" evidence="1">
    <location>
        <begin position="26"/>
        <end position="92"/>
    </location>
</feature>
<protein>
    <recommendedName>
        <fullName evidence="4">Secreted protein</fullName>
    </recommendedName>
</protein>
<evidence type="ECO:0000313" key="3">
    <source>
        <dbReference type="Proteomes" id="UP000175829"/>
    </source>
</evidence>
<dbReference type="EMBL" id="LJGV01000022">
    <property type="protein sequence ID" value="OEV00343.1"/>
    <property type="molecule type" value="Genomic_DNA"/>
</dbReference>
<feature type="signal peptide" evidence="1">
    <location>
        <begin position="1"/>
        <end position="25"/>
    </location>
</feature>
<dbReference type="PATRIC" id="fig|943816.4.peg.4342"/>